<feature type="transmembrane region" description="Helical" evidence="1">
    <location>
        <begin position="66"/>
        <end position="90"/>
    </location>
</feature>
<feature type="transmembrane region" description="Helical" evidence="1">
    <location>
        <begin position="36"/>
        <end position="54"/>
    </location>
</feature>
<dbReference type="EMBL" id="LNIX01000014">
    <property type="protein sequence ID" value="OXA47049.1"/>
    <property type="molecule type" value="Genomic_DNA"/>
</dbReference>
<keyword evidence="1" id="KW-1133">Transmembrane helix</keyword>
<gene>
    <name evidence="2" type="ORF">Fcan01_18186</name>
</gene>
<feature type="transmembrane region" description="Helical" evidence="1">
    <location>
        <begin position="172"/>
        <end position="190"/>
    </location>
</feature>
<evidence type="ECO:0000313" key="3">
    <source>
        <dbReference type="Proteomes" id="UP000198287"/>
    </source>
</evidence>
<accession>A0A226DPB2</accession>
<evidence type="ECO:0000256" key="1">
    <source>
        <dbReference type="SAM" id="Phobius"/>
    </source>
</evidence>
<feature type="transmembrane region" description="Helical" evidence="1">
    <location>
        <begin position="287"/>
        <end position="311"/>
    </location>
</feature>
<keyword evidence="3" id="KW-1185">Reference proteome</keyword>
<organism evidence="2 3">
    <name type="scientific">Folsomia candida</name>
    <name type="common">Springtail</name>
    <dbReference type="NCBI Taxonomy" id="158441"/>
    <lineage>
        <taxon>Eukaryota</taxon>
        <taxon>Metazoa</taxon>
        <taxon>Ecdysozoa</taxon>
        <taxon>Arthropoda</taxon>
        <taxon>Hexapoda</taxon>
        <taxon>Collembola</taxon>
        <taxon>Entomobryomorpha</taxon>
        <taxon>Isotomoidea</taxon>
        <taxon>Isotomidae</taxon>
        <taxon>Proisotominae</taxon>
        <taxon>Folsomia</taxon>
    </lineage>
</organism>
<feature type="transmembrane region" description="Helical" evidence="1">
    <location>
        <begin position="258"/>
        <end position="281"/>
    </location>
</feature>
<keyword evidence="1" id="KW-0472">Membrane</keyword>
<proteinExistence type="predicted"/>
<feature type="transmembrane region" description="Helical" evidence="1">
    <location>
        <begin position="129"/>
        <end position="152"/>
    </location>
</feature>
<sequence length="390" mass="44979">MFTKQFLEIFGITVRQLIVFGWNNDLKTLIVLRRNHKIVVVIFGLSLFNTAYILGQTIRFKLAGDLNHFSFMFFALHAMIGYTLCIWILAVSPRELGSSYNSVILYGTKFRDKWWSYPNSDVEATFDKILVPISRLAVWILNFCFIWSMLLISAEHPMHIPNIFKSNSIPFFIVYLIYAAYFISLIWLWGNLIKTIFLIMSALLVILFPSLSQEFRLSKSSTKKRRFRCSSELVKYPGNISIEYRSLQIILNQMCDGFGLLFPIINALFGQAAVSVGYLLIVVGMDVLSSIIFLYGISCIVLFWSVMLTGLGSLQNVSKKCIEFWKIDTQLWENTRDRKYMGKFRKSCKPLSVGYPGVMKISHTTVLKFVQGIVRGLFRTILSLKRRQAR</sequence>
<evidence type="ECO:0000313" key="2">
    <source>
        <dbReference type="EMBL" id="OXA47049.1"/>
    </source>
</evidence>
<reference evidence="2 3" key="1">
    <citation type="submission" date="2015-12" db="EMBL/GenBank/DDBJ databases">
        <title>The genome of Folsomia candida.</title>
        <authorList>
            <person name="Faddeeva A."/>
            <person name="Derks M.F."/>
            <person name="Anvar Y."/>
            <person name="Smit S."/>
            <person name="Van Straalen N."/>
            <person name="Roelofs D."/>
        </authorList>
    </citation>
    <scope>NUCLEOTIDE SEQUENCE [LARGE SCALE GENOMIC DNA]</scope>
    <source>
        <strain evidence="2 3">VU population</strain>
        <tissue evidence="2">Whole body</tissue>
    </source>
</reference>
<evidence type="ECO:0008006" key="4">
    <source>
        <dbReference type="Google" id="ProtNLM"/>
    </source>
</evidence>
<protein>
    <recommendedName>
        <fullName evidence="4">Odorant receptor</fullName>
    </recommendedName>
</protein>
<keyword evidence="1" id="KW-0812">Transmembrane</keyword>
<name>A0A226DPB2_FOLCA</name>
<dbReference type="Proteomes" id="UP000198287">
    <property type="component" value="Unassembled WGS sequence"/>
</dbReference>
<comment type="caution">
    <text evidence="2">The sequence shown here is derived from an EMBL/GenBank/DDBJ whole genome shotgun (WGS) entry which is preliminary data.</text>
</comment>
<dbReference type="AlphaFoldDB" id="A0A226DPB2"/>